<dbReference type="InterPro" id="IPR036259">
    <property type="entry name" value="MFS_trans_sf"/>
</dbReference>
<dbReference type="EMBL" id="CR382122">
    <property type="protein sequence ID" value="CAH02041.1"/>
    <property type="molecule type" value="Genomic_DNA"/>
</dbReference>
<name>Q6CWP1_KLULA</name>
<reference evidence="3 4" key="1">
    <citation type="journal article" date="2004" name="Nature">
        <title>Genome evolution in yeasts.</title>
        <authorList>
            <consortium name="Genolevures"/>
            <person name="Dujon B."/>
            <person name="Sherman D."/>
            <person name="Fischer G."/>
            <person name="Durrens P."/>
            <person name="Casaregola S."/>
            <person name="Lafontaine I."/>
            <person name="de Montigny J."/>
            <person name="Marck C."/>
            <person name="Neuveglise C."/>
            <person name="Talla E."/>
            <person name="Goffard N."/>
            <person name="Frangeul L."/>
            <person name="Aigle M."/>
            <person name="Anthouard V."/>
            <person name="Babour A."/>
            <person name="Barbe V."/>
            <person name="Barnay S."/>
            <person name="Blanchin S."/>
            <person name="Beckerich J.M."/>
            <person name="Beyne E."/>
            <person name="Bleykasten C."/>
            <person name="Boisrame A."/>
            <person name="Boyer J."/>
            <person name="Cattolico L."/>
            <person name="Confanioleri F."/>
            <person name="de Daruvar A."/>
            <person name="Despons L."/>
            <person name="Fabre E."/>
            <person name="Fairhead C."/>
            <person name="Ferry-Dumazet H."/>
            <person name="Groppi A."/>
            <person name="Hantraye F."/>
            <person name="Hennequin C."/>
            <person name="Jauniaux N."/>
            <person name="Joyet P."/>
            <person name="Kachouri R."/>
            <person name="Kerrest A."/>
            <person name="Koszul R."/>
            <person name="Lemaire M."/>
            <person name="Lesur I."/>
            <person name="Ma L."/>
            <person name="Muller H."/>
            <person name="Nicaud J.M."/>
            <person name="Nikolski M."/>
            <person name="Oztas S."/>
            <person name="Ozier-Kalogeropoulos O."/>
            <person name="Pellenz S."/>
            <person name="Potier S."/>
            <person name="Richard G.F."/>
            <person name="Straub M.L."/>
            <person name="Suleau A."/>
            <person name="Swennene D."/>
            <person name="Tekaia F."/>
            <person name="Wesolowski-Louvel M."/>
            <person name="Westhof E."/>
            <person name="Wirth B."/>
            <person name="Zeniou-Meyer M."/>
            <person name="Zivanovic I."/>
            <person name="Bolotin-Fukuhara M."/>
            <person name="Thierry A."/>
            <person name="Bouchier C."/>
            <person name="Caudron B."/>
            <person name="Scarpelli C."/>
            <person name="Gaillardin C."/>
            <person name="Weissenbach J."/>
            <person name="Wincker P."/>
            <person name="Souciet J.L."/>
        </authorList>
    </citation>
    <scope>NUCLEOTIDE SEQUENCE [LARGE SCALE GENOMIC DNA]</scope>
    <source>
        <strain evidence="4">ATCC 8585 / CBS 2359 / DSM 70799 / NBRC 1267 / NRRL Y-1140 / WM37</strain>
    </source>
</reference>
<dbReference type="InterPro" id="IPR016024">
    <property type="entry name" value="ARM-type_fold"/>
</dbReference>
<sequence>MRIAPKLLLALCALFTFTSFILIIVATAGSTSNYKPINEIYLGEIDISHIKVEKLLPQAGPVLAILAAAMKAPNASYPQIFDALKTISHSEALTPLMNVLSYSNDSAQTLEALEVLAPAALHGNASSTAELNAIYNLLTDSTDSDDTIRGLSSLVVLSEQAQKQNTSTAQQIQQQQSQVLELLEGSDNVTATITALSSLDSMSQQEKQQLAPVFTLFNDSTSLNTTLSSVSTLMTTDISAQEATQLFNALSQSDDIEQTLQQLQQSTSGNQQRVIGALASLLSSSSDPTQDLTIVQTLFQNNITSSDSAKEAFEDLTTLITVSDDPSTVLTTVAGMANSTSTFASQSLTALEQVIVPAKNETLVLTTISQLQTSLSQSTTEKQEQMDALFSLLHASSEPTGSFKALMELTAIAQSNPTLFTPILGLLQAAGSSEEVITEDDINEIMPDILSYLNIAERFRLGIFSYCRVSSDGDVLSCSNPHAVQGLDMKEILYTELENSDFRPYLQALNISKDDIILVGKLPDREHEYKPAVKAVLALNLLSIIIAFFLLIAIILSFFYMLTGKITRWFARVLAMCLALFSVLGAIISVVVTQIIKEGTAADGYNVVHRGGSAYYGMVWTAFALAFITMILLFFVKNKKKVMPGDDIEERSSSSVLLSENEKQGSILSPETKQPEVEAEPVVTQSN</sequence>
<dbReference type="SUPFAM" id="SSF48371">
    <property type="entry name" value="ARM repeat"/>
    <property type="match status" value="1"/>
</dbReference>
<dbReference type="FunCoup" id="Q6CWP1">
    <property type="interactions" value="48"/>
</dbReference>
<dbReference type="Pfam" id="PF06687">
    <property type="entry name" value="SUR7"/>
    <property type="match status" value="1"/>
</dbReference>
<dbReference type="Proteomes" id="UP000000598">
    <property type="component" value="Chromosome B"/>
</dbReference>
<dbReference type="OMA" id="GEADIKH"/>
<dbReference type="PaxDb" id="284590-Q6CWP1"/>
<dbReference type="Gene3D" id="1.20.140.150">
    <property type="match status" value="1"/>
</dbReference>
<proteinExistence type="predicted"/>
<dbReference type="GO" id="GO:0031505">
    <property type="term" value="P:fungal-type cell wall organization"/>
    <property type="evidence" value="ECO:0007669"/>
    <property type="project" value="TreeGrafter"/>
</dbReference>
<dbReference type="GO" id="GO:0005886">
    <property type="term" value="C:plasma membrane"/>
    <property type="evidence" value="ECO:0007669"/>
    <property type="project" value="InterPro"/>
</dbReference>
<evidence type="ECO:0000256" key="1">
    <source>
        <dbReference type="SAM" id="MobiDB-lite"/>
    </source>
</evidence>
<keyword evidence="2" id="KW-1133">Transmembrane helix</keyword>
<feature type="transmembrane region" description="Helical" evidence="2">
    <location>
        <begin position="573"/>
        <end position="596"/>
    </location>
</feature>
<evidence type="ECO:0000256" key="2">
    <source>
        <dbReference type="SAM" id="Phobius"/>
    </source>
</evidence>
<dbReference type="PANTHER" id="PTHR28019:SF2">
    <property type="entry name" value="CELL MEMBRANE PROTEIN YLR413W-RELATED"/>
    <property type="match status" value="1"/>
</dbReference>
<dbReference type="InParanoid" id="Q6CWP1"/>
<protein>
    <submittedName>
        <fullName evidence="3">KLLA0B02607p</fullName>
    </submittedName>
</protein>
<keyword evidence="4" id="KW-1185">Reference proteome</keyword>
<dbReference type="KEGG" id="kla:KLLA0_B02607g"/>
<feature type="transmembrane region" description="Helical" evidence="2">
    <location>
        <begin position="537"/>
        <end position="561"/>
    </location>
</feature>
<dbReference type="AlphaFoldDB" id="Q6CWP1"/>
<dbReference type="PANTHER" id="PTHR28019">
    <property type="entry name" value="CELL MEMBRANE PROTEIN YLR413W-RELATED"/>
    <property type="match status" value="1"/>
</dbReference>
<dbReference type="HOGENOM" id="CLU_402815_0_0_1"/>
<accession>Q6CWP1</accession>
<dbReference type="eggNOG" id="ENOG502QVQ9">
    <property type="taxonomic scope" value="Eukaryota"/>
</dbReference>
<keyword evidence="2" id="KW-0472">Membrane</keyword>
<evidence type="ECO:0000313" key="4">
    <source>
        <dbReference type="Proteomes" id="UP000000598"/>
    </source>
</evidence>
<dbReference type="SUPFAM" id="SSF103473">
    <property type="entry name" value="MFS general substrate transporter"/>
    <property type="match status" value="1"/>
</dbReference>
<dbReference type="InterPro" id="IPR052413">
    <property type="entry name" value="SUR7_domain"/>
</dbReference>
<gene>
    <name evidence="3" type="ORF">KLLA0_B02607g</name>
</gene>
<dbReference type="GO" id="GO:0051285">
    <property type="term" value="C:cell cortex of cell tip"/>
    <property type="evidence" value="ECO:0007669"/>
    <property type="project" value="TreeGrafter"/>
</dbReference>
<dbReference type="InterPro" id="IPR009571">
    <property type="entry name" value="SUR7/Rim9-like_fungi"/>
</dbReference>
<keyword evidence="2" id="KW-0812">Transmembrane</keyword>
<evidence type="ECO:0000313" key="3">
    <source>
        <dbReference type="EMBL" id="CAH02041.1"/>
    </source>
</evidence>
<organism evidence="3 4">
    <name type="scientific">Kluyveromyces lactis (strain ATCC 8585 / CBS 2359 / DSM 70799 / NBRC 1267 / NRRL Y-1140 / WM37)</name>
    <name type="common">Yeast</name>
    <name type="synonym">Candida sphaerica</name>
    <dbReference type="NCBI Taxonomy" id="284590"/>
    <lineage>
        <taxon>Eukaryota</taxon>
        <taxon>Fungi</taxon>
        <taxon>Dikarya</taxon>
        <taxon>Ascomycota</taxon>
        <taxon>Saccharomycotina</taxon>
        <taxon>Saccharomycetes</taxon>
        <taxon>Saccharomycetales</taxon>
        <taxon>Saccharomycetaceae</taxon>
        <taxon>Kluyveromyces</taxon>
    </lineage>
</organism>
<feature type="transmembrane region" description="Helical" evidence="2">
    <location>
        <begin position="616"/>
        <end position="636"/>
    </location>
</feature>
<feature type="region of interest" description="Disordered" evidence="1">
    <location>
        <begin position="650"/>
        <end position="687"/>
    </location>
</feature>